<reference evidence="1" key="1">
    <citation type="submission" date="2022-10" db="EMBL/GenBank/DDBJ databases">
        <title>Comparative genomics and taxonomic characterization of three novel marine species of genus Reichenbachiella exhibiting antioxidant and polysaccharide degradation activities.</title>
        <authorList>
            <person name="Muhammad N."/>
            <person name="Lee Y.-J."/>
            <person name="Ko J."/>
            <person name="Kim S.-G."/>
        </authorList>
    </citation>
    <scope>NUCLEOTIDE SEQUENCE</scope>
    <source>
        <strain evidence="1">Wsw4-B4</strain>
    </source>
</reference>
<evidence type="ECO:0000313" key="1">
    <source>
        <dbReference type="EMBL" id="UXX80673.1"/>
    </source>
</evidence>
<name>A0ABY6D6A3_9BACT</name>
<dbReference type="EMBL" id="CP106735">
    <property type="protein sequence ID" value="UXX80673.1"/>
    <property type="molecule type" value="Genomic_DNA"/>
</dbReference>
<keyword evidence="2" id="KW-1185">Reference proteome</keyword>
<gene>
    <name evidence="1" type="ORF">N7E81_06125</name>
</gene>
<evidence type="ECO:0000313" key="2">
    <source>
        <dbReference type="Proteomes" id="UP001062165"/>
    </source>
</evidence>
<evidence type="ECO:0008006" key="3">
    <source>
        <dbReference type="Google" id="ProtNLM"/>
    </source>
</evidence>
<dbReference type="Gene3D" id="2.40.160.60">
    <property type="entry name" value="Outer membrane protein transport protein (OMPP1/FadL/TodX)"/>
    <property type="match status" value="1"/>
</dbReference>
<accession>A0ABY6D6A3</accession>
<dbReference type="RefSeq" id="WP_263052402.1">
    <property type="nucleotide sequence ID" value="NZ_CP106735.1"/>
</dbReference>
<proteinExistence type="predicted"/>
<dbReference type="Proteomes" id="UP001062165">
    <property type="component" value="Chromosome"/>
</dbReference>
<protein>
    <recommendedName>
        <fullName evidence="3">Outer membrane protein transport protein (OMPP1/FadL/TodX)</fullName>
    </recommendedName>
</protein>
<sequence length="524" mass="58492">MKRLTLLVFTIVVCASGSVAQIGYYNDALKYSRTSAIGSARTQAIGGAQAALGGDINSAYANPAGLGFNRSSVFTFTPSINFYNSEAEYFGVTTDDSKANFNIANMGVIFSFAASDIETSKFKGGSFAITMTRENNFHSNITYDGYNNQELGKTSIVDSWIDQAWGTPVEQLGELGLPYDAYYQYLISDYYDPSNPKFTRYDKYMGFNQDGSVRELGDYPRQYETLKNKGSQYSWDFAGGANYNDIFYFGASLNINSIKYSNENTYSESEFLYNNQNDDVINEVSTQTTLDITGTGVGGTFGIIARPVDFFRIGISATTPTYYWMNEESSEDLFTSYNNWDYYNPADSTTTTLEDFYDQYFTDSKYSITTPFKLTTGAAIFLGKLGFISADVDFIDYSTAKIKSDDFDVSADNHAIDSLYQSTINWRVGSEIRVSKFRIRAGYSYDGDPFVKSSIDNSIRKISGGVGYRNKEFFIDLSAVHATWTTSRSPYTIYSFEAPTQDISPTAFIKNKNLNVSVTFGVNF</sequence>
<organism evidence="1 2">
    <name type="scientific">Reichenbachiella carrageenanivorans</name>
    <dbReference type="NCBI Taxonomy" id="2979869"/>
    <lineage>
        <taxon>Bacteria</taxon>
        <taxon>Pseudomonadati</taxon>
        <taxon>Bacteroidota</taxon>
        <taxon>Cytophagia</taxon>
        <taxon>Cytophagales</taxon>
        <taxon>Reichenbachiellaceae</taxon>
        <taxon>Reichenbachiella</taxon>
    </lineage>
</organism>
<dbReference type="SUPFAM" id="SSF56935">
    <property type="entry name" value="Porins"/>
    <property type="match status" value="1"/>
</dbReference>